<dbReference type="EMBL" id="VXIV02000144">
    <property type="protein sequence ID" value="KAF6040420.1"/>
    <property type="molecule type" value="Genomic_DNA"/>
</dbReference>
<accession>A0A7J7KQF6</accession>
<organism evidence="1 2">
    <name type="scientific">Bugula neritina</name>
    <name type="common">Brown bryozoan</name>
    <name type="synonym">Sertularia neritina</name>
    <dbReference type="NCBI Taxonomy" id="10212"/>
    <lineage>
        <taxon>Eukaryota</taxon>
        <taxon>Metazoa</taxon>
        <taxon>Spiralia</taxon>
        <taxon>Lophotrochozoa</taxon>
        <taxon>Bryozoa</taxon>
        <taxon>Gymnolaemata</taxon>
        <taxon>Cheilostomatida</taxon>
        <taxon>Flustrina</taxon>
        <taxon>Buguloidea</taxon>
        <taxon>Bugulidae</taxon>
        <taxon>Bugula</taxon>
    </lineage>
</organism>
<name>A0A7J7KQF6_BUGNE</name>
<sequence>MLITKKGCLLNIKRTASNRVLNKCSYEVKLVIPTSTVVTMLLPGAMRAFLWLPCLLHVTDAQYGSVYYPTWLTKLSQIPDVDSYPTVTDSLPDIPVEVEIELKNSNRESCEPLQWYNMYSSPKHCFYPTCAHSKPNSLILIWCLISNIKLAL</sequence>
<reference evidence="1" key="1">
    <citation type="submission" date="2020-06" db="EMBL/GenBank/DDBJ databases">
        <title>Draft genome of Bugula neritina, a colonial animal packing powerful symbionts and potential medicines.</title>
        <authorList>
            <person name="Rayko M."/>
        </authorList>
    </citation>
    <scope>NUCLEOTIDE SEQUENCE [LARGE SCALE GENOMIC DNA]</scope>
    <source>
        <strain evidence="1">Kwan_BN1</strain>
    </source>
</reference>
<dbReference type="AlphaFoldDB" id="A0A7J7KQF6"/>
<gene>
    <name evidence="1" type="ORF">EB796_001270</name>
</gene>
<protein>
    <submittedName>
        <fullName evidence="1">Uncharacterized protein</fullName>
    </submittedName>
</protein>
<evidence type="ECO:0000313" key="2">
    <source>
        <dbReference type="Proteomes" id="UP000593567"/>
    </source>
</evidence>
<comment type="caution">
    <text evidence="1">The sequence shown here is derived from an EMBL/GenBank/DDBJ whole genome shotgun (WGS) entry which is preliminary data.</text>
</comment>
<evidence type="ECO:0000313" key="1">
    <source>
        <dbReference type="EMBL" id="KAF6040420.1"/>
    </source>
</evidence>
<dbReference type="Proteomes" id="UP000593567">
    <property type="component" value="Unassembled WGS sequence"/>
</dbReference>
<keyword evidence="2" id="KW-1185">Reference proteome</keyword>
<proteinExistence type="predicted"/>